<dbReference type="InterPro" id="IPR038417">
    <property type="entry name" value="Alpga-gal_N_sf"/>
</dbReference>
<name>A0A401LYJ7_9BACE</name>
<dbReference type="GO" id="GO:0016052">
    <property type="term" value="P:carbohydrate catabolic process"/>
    <property type="evidence" value="ECO:0007669"/>
    <property type="project" value="InterPro"/>
</dbReference>
<dbReference type="InterPro" id="IPR031705">
    <property type="entry name" value="Glyco_hydro_36_C"/>
</dbReference>
<dbReference type="Proteomes" id="UP000288079">
    <property type="component" value="Unassembled WGS sequence"/>
</dbReference>
<gene>
    <name evidence="10" type="ORF">KGMB02408_35020</name>
</gene>
<keyword evidence="3 5" id="KW-0378">Hydrolase</keyword>
<evidence type="ECO:0000313" key="10">
    <source>
        <dbReference type="EMBL" id="GCB36557.1"/>
    </source>
</evidence>
<dbReference type="GO" id="GO:0004557">
    <property type="term" value="F:alpha-galactosidase activity"/>
    <property type="evidence" value="ECO:0007669"/>
    <property type="project" value="UniProtKB-UniRule"/>
</dbReference>
<dbReference type="PIRSF" id="PIRSF005536">
    <property type="entry name" value="Agal"/>
    <property type="match status" value="1"/>
</dbReference>
<keyword evidence="4 5" id="KW-0326">Glycosidase</keyword>
<dbReference type="InterPro" id="IPR002252">
    <property type="entry name" value="Glyco_hydro_36"/>
</dbReference>
<dbReference type="Gene3D" id="2.70.98.60">
    <property type="entry name" value="alpha-galactosidase from lactobacil brevis"/>
    <property type="match status" value="1"/>
</dbReference>
<dbReference type="InterPro" id="IPR013785">
    <property type="entry name" value="Aldolase_TIM"/>
</dbReference>
<evidence type="ECO:0000256" key="2">
    <source>
        <dbReference type="ARBA" id="ARBA00012755"/>
    </source>
</evidence>
<dbReference type="CDD" id="cd14791">
    <property type="entry name" value="GH36"/>
    <property type="match status" value="1"/>
</dbReference>
<dbReference type="PANTHER" id="PTHR43053:SF3">
    <property type="entry name" value="ALPHA-GALACTOSIDASE C-RELATED"/>
    <property type="match status" value="1"/>
</dbReference>
<feature type="binding site" evidence="7">
    <location>
        <position position="439"/>
    </location>
    <ligand>
        <name>substrate</name>
    </ligand>
</feature>
<feature type="binding site" evidence="7">
    <location>
        <position position="523"/>
    </location>
    <ligand>
        <name>substrate</name>
    </ligand>
</feature>
<accession>A0A401LYJ7</accession>
<dbReference type="FunFam" id="3.20.20.70:FF:000118">
    <property type="entry name" value="Alpha-galactosidase"/>
    <property type="match status" value="1"/>
</dbReference>
<comment type="similarity">
    <text evidence="5">Belongs to the glycosyl hydrolase.</text>
</comment>
<dbReference type="InterPro" id="IPR017853">
    <property type="entry name" value="GH"/>
</dbReference>
<dbReference type="EMBL" id="BHWB01000012">
    <property type="protein sequence ID" value="GCB36557.1"/>
    <property type="molecule type" value="Genomic_DNA"/>
</dbReference>
<dbReference type="AlphaFoldDB" id="A0A401LYJ7"/>
<evidence type="ECO:0000256" key="4">
    <source>
        <dbReference type="ARBA" id="ARBA00023295"/>
    </source>
</evidence>
<dbReference type="RefSeq" id="WP_125042202.1">
    <property type="nucleotide sequence ID" value="NZ_BHWB01000012.1"/>
</dbReference>
<evidence type="ECO:0000256" key="3">
    <source>
        <dbReference type="ARBA" id="ARBA00022801"/>
    </source>
</evidence>
<feature type="binding site" evidence="7">
    <location>
        <begin position="473"/>
        <end position="477"/>
    </location>
    <ligand>
        <name>substrate</name>
    </ligand>
</feature>
<reference evidence="10 11" key="1">
    <citation type="submission" date="2018-10" db="EMBL/GenBank/DDBJ databases">
        <title>Draft Genome Sequence of Bacteroides sp. KCTC 15687.</title>
        <authorList>
            <person name="Yu S.Y."/>
            <person name="Kim J.S."/>
            <person name="Oh B.S."/>
            <person name="Park S.H."/>
            <person name="Kang S.W."/>
            <person name="Park J.E."/>
            <person name="Choi S.H."/>
            <person name="Han K.I."/>
            <person name="Lee K.C."/>
            <person name="Eom M.K."/>
            <person name="Suh M.K."/>
            <person name="Lee D.H."/>
            <person name="Yoon H."/>
            <person name="Kim B."/>
            <person name="Yang S.J."/>
            <person name="Lee J.S."/>
            <person name="Lee J.H."/>
        </authorList>
    </citation>
    <scope>NUCLEOTIDE SEQUENCE [LARGE SCALE GENOMIC DNA]</scope>
    <source>
        <strain evidence="10 11">KCTC 15687</strain>
    </source>
</reference>
<feature type="active site" description="Proton donor" evidence="6">
    <location>
        <position position="545"/>
    </location>
</feature>
<feature type="active site" description="Nucleophile" evidence="6">
    <location>
        <position position="475"/>
    </location>
</feature>
<proteinExistence type="inferred from homology"/>
<dbReference type="InterPro" id="IPR013780">
    <property type="entry name" value="Glyco_hydro_b"/>
</dbReference>
<comment type="caution">
    <text evidence="10">The sequence shown here is derived from an EMBL/GenBank/DDBJ whole genome shotgun (WGS) entry which is preliminary data.</text>
</comment>
<dbReference type="SUPFAM" id="SSF51445">
    <property type="entry name" value="(Trans)glycosidases"/>
    <property type="match status" value="1"/>
</dbReference>
<evidence type="ECO:0000313" key="11">
    <source>
        <dbReference type="Proteomes" id="UP000288079"/>
    </source>
</evidence>
<organism evidence="10 11">
    <name type="scientific">Bacteroides faecalis</name>
    <dbReference type="NCBI Taxonomy" id="2447885"/>
    <lineage>
        <taxon>Bacteria</taxon>
        <taxon>Pseudomonadati</taxon>
        <taxon>Bacteroidota</taxon>
        <taxon>Bacteroidia</taxon>
        <taxon>Bacteroidales</taxon>
        <taxon>Bacteroidaceae</taxon>
        <taxon>Bacteroides</taxon>
    </lineage>
</organism>
<dbReference type="InterPro" id="IPR031704">
    <property type="entry name" value="Glyco_hydro_36_N"/>
</dbReference>
<dbReference type="Pfam" id="PF02065">
    <property type="entry name" value="Melibiase"/>
    <property type="match status" value="1"/>
</dbReference>
<feature type="binding site" evidence="7">
    <location>
        <position position="545"/>
    </location>
    <ligand>
        <name>substrate</name>
    </ligand>
</feature>
<dbReference type="Pfam" id="PF16874">
    <property type="entry name" value="Glyco_hydro_36C"/>
    <property type="match status" value="1"/>
</dbReference>
<evidence type="ECO:0000259" key="9">
    <source>
        <dbReference type="Pfam" id="PF16875"/>
    </source>
</evidence>
<evidence type="ECO:0000256" key="5">
    <source>
        <dbReference type="PIRNR" id="PIRNR005536"/>
    </source>
</evidence>
<protein>
    <recommendedName>
        <fullName evidence="2 5">Alpha-galactosidase</fullName>
        <ecNumber evidence="2 5">3.2.1.22</ecNumber>
    </recommendedName>
</protein>
<evidence type="ECO:0000256" key="7">
    <source>
        <dbReference type="PIRSR" id="PIRSR005536-2"/>
    </source>
</evidence>
<keyword evidence="11" id="KW-1185">Reference proteome</keyword>
<feature type="domain" description="Glycosyl hydrolase family 36 N-terminal" evidence="9">
    <location>
        <begin position="49"/>
        <end position="280"/>
    </location>
</feature>
<evidence type="ECO:0000256" key="6">
    <source>
        <dbReference type="PIRSR" id="PIRSR005536-1"/>
    </source>
</evidence>
<dbReference type="Pfam" id="PF16875">
    <property type="entry name" value="Glyco_hydro_36N"/>
    <property type="match status" value="1"/>
</dbReference>
<dbReference type="InterPro" id="IPR000111">
    <property type="entry name" value="Glyco_hydro_27/36_CS"/>
</dbReference>
<dbReference type="Gene3D" id="3.20.20.70">
    <property type="entry name" value="Aldolase class I"/>
    <property type="match status" value="1"/>
</dbReference>
<dbReference type="InterPro" id="IPR050985">
    <property type="entry name" value="Alpha-glycosidase_related"/>
</dbReference>
<dbReference type="OrthoDB" id="9758822at2"/>
<dbReference type="PROSITE" id="PS00512">
    <property type="entry name" value="ALPHA_GALACTOSIDASE"/>
    <property type="match status" value="1"/>
</dbReference>
<evidence type="ECO:0000256" key="1">
    <source>
        <dbReference type="ARBA" id="ARBA00001255"/>
    </source>
</evidence>
<feature type="binding site" evidence="7">
    <location>
        <begin position="359"/>
        <end position="360"/>
    </location>
    <ligand>
        <name>substrate</name>
    </ligand>
</feature>
<dbReference type="Gene3D" id="2.60.40.1180">
    <property type="entry name" value="Golgi alpha-mannosidase II"/>
    <property type="match status" value="1"/>
</dbReference>
<comment type="catalytic activity">
    <reaction evidence="1 5">
        <text>Hydrolysis of terminal, non-reducing alpha-D-galactose residues in alpha-D-galactosides, including galactose oligosaccharides, galactomannans and galactolipids.</text>
        <dbReference type="EC" id="3.2.1.22"/>
    </reaction>
</comment>
<dbReference type="PANTHER" id="PTHR43053">
    <property type="entry name" value="GLYCOSIDASE FAMILY 31"/>
    <property type="match status" value="1"/>
</dbReference>
<sequence>MNRLTVISISLICIFTFQAIKAQNNRPVLIEMHTNNVSMIMSTDVNNNLLFQYFGARINNASPFLNKNTYRRNDYGTDNFVYPTAGGRNFREPALAVSYPDGDLNTELTYISHTQETSSDGKICKTQIVLEDQKQSLYVHLTIKAHRNEDVFIESASIENKNKKAITLHNFYSSYLPIRAQKYYLNSFHGAWAQEMTLEQELLMHGIKSIESKKGVRTTHTENPSFMIALNTPLEENIGEVIAGALAWSGNYRINFQIDEFDILGITAGMNPFESEYKLKPNEVLKTPEMIYTYSNAGAGQATRNLHDWARNYGIYDAQTIRPTLLNSWEGAYFKFDEQVLKKMMDDAAEIGLEMFVLDDGWFGNEYPRDNDKTGLGDWQVNEKKLPNGIKDLADYAIQKGLKFGIWIEPEMVNPTSNLAKQHPDWIVKAKDRPVTTMRSQWMLDLTNPKVQDFVYGVFDNVMQMSPNISYIKWDANRHIESVGSTYLSANEQSHFWINYTKGLYSVYERIRAKYPNVIIQACSSGGGRVDYGALKYHQEVWTSDNTDALSRIFIQYGTNMIYPALATGAHVSASPNHQTGNQTPIKFRFDLAMSGRLGMELQPQQLTPQEKKFAQIAIRNYKEIRPLLMFGDLYRIQSPYSDKGFYSLMYSSKDKKQAVLYAFCIKYQGRTHLPLLKLYGLDPQKKYKIKEINTNKSCFWGNNQIFSGEYLINEGINPKLQKCFDSAIFLLEEAQ</sequence>
<dbReference type="EC" id="3.2.1.22" evidence="2 5"/>
<feature type="binding site" evidence="7">
    <location>
        <position position="192"/>
    </location>
    <ligand>
        <name>substrate</name>
    </ligand>
</feature>
<dbReference type="PRINTS" id="PR00743">
    <property type="entry name" value="GLHYDRLASE36"/>
</dbReference>
<evidence type="ECO:0000259" key="8">
    <source>
        <dbReference type="Pfam" id="PF16874"/>
    </source>
</evidence>
<feature type="domain" description="Glycosyl hydrolase family 36 C-terminal" evidence="8">
    <location>
        <begin position="648"/>
        <end position="732"/>
    </location>
</feature>